<feature type="region of interest" description="Disordered" evidence="1">
    <location>
        <begin position="20"/>
        <end position="40"/>
    </location>
</feature>
<comment type="caution">
    <text evidence="2">The sequence shown here is derived from an EMBL/GenBank/DDBJ whole genome shotgun (WGS) entry which is preliminary data.</text>
</comment>
<feature type="compositionally biased region" description="Basic and acidic residues" evidence="1">
    <location>
        <begin position="229"/>
        <end position="239"/>
    </location>
</feature>
<feature type="compositionally biased region" description="Polar residues" evidence="1">
    <location>
        <begin position="20"/>
        <end position="30"/>
    </location>
</feature>
<name>A0ABR2XQM4_9PEZI</name>
<proteinExistence type="predicted"/>
<evidence type="ECO:0000313" key="3">
    <source>
        <dbReference type="Proteomes" id="UP001465668"/>
    </source>
</evidence>
<gene>
    <name evidence="2" type="ORF">SCAR479_07289</name>
</gene>
<reference evidence="2 3" key="1">
    <citation type="submission" date="2024-02" db="EMBL/GenBank/DDBJ databases">
        <title>First draft genome assembly of two strains of Seiridium cardinale.</title>
        <authorList>
            <person name="Emiliani G."/>
            <person name="Scali E."/>
        </authorList>
    </citation>
    <scope>NUCLEOTIDE SEQUENCE [LARGE SCALE GENOMIC DNA]</scope>
    <source>
        <strain evidence="2 3">BM-138-000479</strain>
    </source>
</reference>
<organism evidence="2 3">
    <name type="scientific">Seiridium cardinale</name>
    <dbReference type="NCBI Taxonomy" id="138064"/>
    <lineage>
        <taxon>Eukaryota</taxon>
        <taxon>Fungi</taxon>
        <taxon>Dikarya</taxon>
        <taxon>Ascomycota</taxon>
        <taxon>Pezizomycotina</taxon>
        <taxon>Sordariomycetes</taxon>
        <taxon>Xylariomycetidae</taxon>
        <taxon>Amphisphaeriales</taxon>
        <taxon>Sporocadaceae</taxon>
        <taxon>Seiridium</taxon>
    </lineage>
</organism>
<dbReference type="EMBL" id="JARVKM010000030">
    <property type="protein sequence ID" value="KAK9776069.1"/>
    <property type="molecule type" value="Genomic_DNA"/>
</dbReference>
<sequence>MYGTADANPLSKIFFLHETTNARPNQSTGENAGRVTKASPSAPRKLILHHHPHHTFRTMPWMNNIPRLTDILPGEGMLWHHWGSGKEFLSNAQARKVTKAFRSHLPNLNYGSILYGVTRMIKLVEANVDLCEHFMLPRHFFEHIKNEIAWMSTLDGETLAAFFRAVLLARTRITTAAEYLVEVGQPVPEYMRDSSILTVAVDEMMCAFKTKYTCGYWQLHINYGFADARSSDSEPEKKRGDKRVKSAQGVTNDDGSSTTEPDNKQDSDGDTAMVEASEPDVPEVEAGKPATPLVEANELESVVNVFDNIVLAHRPKQAN</sequence>
<protein>
    <submittedName>
        <fullName evidence="2">Uncharacterized protein</fullName>
    </submittedName>
</protein>
<evidence type="ECO:0000313" key="2">
    <source>
        <dbReference type="EMBL" id="KAK9776069.1"/>
    </source>
</evidence>
<feature type="region of interest" description="Disordered" evidence="1">
    <location>
        <begin position="228"/>
        <end position="292"/>
    </location>
</feature>
<keyword evidence="3" id="KW-1185">Reference proteome</keyword>
<dbReference type="Proteomes" id="UP001465668">
    <property type="component" value="Unassembled WGS sequence"/>
</dbReference>
<accession>A0ABR2XQM4</accession>
<feature type="compositionally biased region" description="Polar residues" evidence="1">
    <location>
        <begin position="248"/>
        <end position="260"/>
    </location>
</feature>
<evidence type="ECO:0000256" key="1">
    <source>
        <dbReference type="SAM" id="MobiDB-lite"/>
    </source>
</evidence>